<keyword evidence="8" id="KW-0028">Amino-acid biosynthesis</keyword>
<comment type="caution">
    <text evidence="10">The sequence shown here is derived from an EMBL/GenBank/DDBJ whole genome shotgun (WGS) entry which is preliminary data.</text>
</comment>
<comment type="pathway">
    <text evidence="8">Amino-acid biosynthesis; L-methionine biosynthesis via de novo pathway; L-homoserine from L-aspartate: step 1/3.</text>
</comment>
<feature type="domain" description="ACT" evidence="9">
    <location>
        <begin position="324"/>
        <end position="398"/>
    </location>
</feature>
<reference evidence="10" key="1">
    <citation type="journal article" date="2020" name="mSystems">
        <title>Genome- and Community-Level Interaction Insights into Carbon Utilization and Element Cycling Functions of Hydrothermarchaeota in Hydrothermal Sediment.</title>
        <authorList>
            <person name="Zhou Z."/>
            <person name="Liu Y."/>
            <person name="Xu W."/>
            <person name="Pan J."/>
            <person name="Luo Z.H."/>
            <person name="Li M."/>
        </authorList>
    </citation>
    <scope>NUCLEOTIDE SEQUENCE [LARGE SCALE GENOMIC DNA]</scope>
    <source>
        <strain evidence="10">SpSt-1116</strain>
    </source>
</reference>
<dbReference type="GO" id="GO:0009089">
    <property type="term" value="P:lysine biosynthetic process via diaminopimelate"/>
    <property type="evidence" value="ECO:0007669"/>
    <property type="project" value="UniProtKB-UniPathway"/>
</dbReference>
<evidence type="ECO:0000256" key="3">
    <source>
        <dbReference type="ARBA" id="ARBA00022741"/>
    </source>
</evidence>
<dbReference type="NCBIfam" id="TIGR00657">
    <property type="entry name" value="asp_kinases"/>
    <property type="match status" value="1"/>
</dbReference>
<dbReference type="InterPro" id="IPR001048">
    <property type="entry name" value="Asp/Glu/Uridylate_kinase"/>
</dbReference>
<dbReference type="AlphaFoldDB" id="A0A7J3ZJN7"/>
<dbReference type="Gene3D" id="3.40.1160.10">
    <property type="entry name" value="Acetylglutamate kinase-like"/>
    <property type="match status" value="1"/>
</dbReference>
<dbReference type="InterPro" id="IPR054352">
    <property type="entry name" value="ACT_Aspartokinase"/>
</dbReference>
<dbReference type="InterPro" id="IPR036393">
    <property type="entry name" value="AceGlu_kinase-like_sf"/>
</dbReference>
<dbReference type="InterPro" id="IPR002912">
    <property type="entry name" value="ACT_dom"/>
</dbReference>
<proteinExistence type="inferred from homology"/>
<name>A0A7J3ZJN7_9CREN</name>
<evidence type="ECO:0000256" key="1">
    <source>
        <dbReference type="ARBA" id="ARBA00010122"/>
    </source>
</evidence>
<dbReference type="PIRSF" id="PIRSF000726">
    <property type="entry name" value="Asp_kin"/>
    <property type="match status" value="1"/>
</dbReference>
<keyword evidence="2 7" id="KW-0808">Transferase</keyword>
<dbReference type="UniPathway" id="UPA00051">
    <property type="reaction ID" value="UER00462"/>
</dbReference>
<gene>
    <name evidence="10" type="ORF">ENM78_01945</name>
</gene>
<sequence length="462" mass="50015">MRGDLLGNTNIVGQLVVVKFGGSVLASESDYVRASVYVRELLERGFRPVVVVSAAKNTTQDILDAYSEMSASKIEEVKARHESIVRGLGGEGSNLKEALRLLEGLERTFNAYRLLSLDNGSVKDLLVSFGERVSIHLMAEALEQAGVSAVALYGRRAGIVTNERFGEATPVKECCELVKRALLGHIETGVVPVVAGFIGESISGRITTMGRGGSDFTATYIARCIQAKEVQLITNVPGIFTGDPTLFPNAKVIPTLSYDEAIELSHLGGKRFHPRTFEPLVDTSIVTRVRSLDDRIRETVIKSDEEPPPLKATVVTGSLELVTVQGTSMVGRLGTAARIMSLFSSAGVNIRAIGQTVSETSINLVVERGMSKRVLESLRELASSHYIRDFKIVEDVASAIIIGYGLRDPRMLGSLLALLKDKHVLMLVKGPLDLSITTIADSETAVAVAREFHNAVLEQIER</sequence>
<dbReference type="Pfam" id="PF22468">
    <property type="entry name" value="ACT_9"/>
    <property type="match status" value="1"/>
</dbReference>
<keyword evidence="4 7" id="KW-0418">Kinase</keyword>
<dbReference type="SUPFAM" id="SSF53633">
    <property type="entry name" value="Carbamate kinase-like"/>
    <property type="match status" value="1"/>
</dbReference>
<dbReference type="GO" id="GO:0005829">
    <property type="term" value="C:cytosol"/>
    <property type="evidence" value="ECO:0007669"/>
    <property type="project" value="TreeGrafter"/>
</dbReference>
<keyword evidence="5" id="KW-0067">ATP-binding</keyword>
<organism evidence="10">
    <name type="scientific">Fervidicoccus fontis</name>
    <dbReference type="NCBI Taxonomy" id="683846"/>
    <lineage>
        <taxon>Archaea</taxon>
        <taxon>Thermoproteota</taxon>
        <taxon>Thermoprotei</taxon>
        <taxon>Fervidicoccales</taxon>
        <taxon>Fervidicoccaceae</taxon>
        <taxon>Fervidicoccus</taxon>
    </lineage>
</organism>
<comment type="similarity">
    <text evidence="1 7">Belongs to the aspartokinase family.</text>
</comment>
<evidence type="ECO:0000313" key="10">
    <source>
        <dbReference type="EMBL" id="HHQ80214.1"/>
    </source>
</evidence>
<evidence type="ECO:0000256" key="4">
    <source>
        <dbReference type="ARBA" id="ARBA00022777"/>
    </source>
</evidence>
<dbReference type="InterPro" id="IPR045865">
    <property type="entry name" value="ACT-like_dom_sf"/>
</dbReference>
<dbReference type="EMBL" id="DRZC01000028">
    <property type="protein sequence ID" value="HHQ80214.1"/>
    <property type="molecule type" value="Genomic_DNA"/>
</dbReference>
<evidence type="ECO:0000256" key="8">
    <source>
        <dbReference type="RuleBase" id="RU004249"/>
    </source>
</evidence>
<dbReference type="PROSITE" id="PS51671">
    <property type="entry name" value="ACT"/>
    <property type="match status" value="1"/>
</dbReference>
<evidence type="ECO:0000256" key="7">
    <source>
        <dbReference type="RuleBase" id="RU003448"/>
    </source>
</evidence>
<evidence type="ECO:0000259" key="9">
    <source>
        <dbReference type="PROSITE" id="PS51671"/>
    </source>
</evidence>
<comment type="catalytic activity">
    <reaction evidence="6 7">
        <text>L-aspartate + ATP = 4-phospho-L-aspartate + ADP</text>
        <dbReference type="Rhea" id="RHEA:23776"/>
        <dbReference type="ChEBI" id="CHEBI:29991"/>
        <dbReference type="ChEBI" id="CHEBI:30616"/>
        <dbReference type="ChEBI" id="CHEBI:57535"/>
        <dbReference type="ChEBI" id="CHEBI:456216"/>
        <dbReference type="EC" id="2.7.2.4"/>
    </reaction>
</comment>
<dbReference type="UniPathway" id="UPA00050">
    <property type="reaction ID" value="UER00461"/>
</dbReference>
<evidence type="ECO:0000256" key="2">
    <source>
        <dbReference type="ARBA" id="ARBA00022679"/>
    </source>
</evidence>
<dbReference type="GO" id="GO:0004072">
    <property type="term" value="F:aspartate kinase activity"/>
    <property type="evidence" value="ECO:0007669"/>
    <property type="project" value="UniProtKB-EC"/>
</dbReference>
<accession>A0A7J3ZJN7</accession>
<dbReference type="PANTHER" id="PTHR21499">
    <property type="entry name" value="ASPARTATE KINASE"/>
    <property type="match status" value="1"/>
</dbReference>
<evidence type="ECO:0000256" key="6">
    <source>
        <dbReference type="ARBA" id="ARBA00047872"/>
    </source>
</evidence>
<dbReference type="InterPro" id="IPR005260">
    <property type="entry name" value="Asp_kin_monofn"/>
</dbReference>
<dbReference type="InterPro" id="IPR001341">
    <property type="entry name" value="Asp_kinase"/>
</dbReference>
<dbReference type="SUPFAM" id="SSF55021">
    <property type="entry name" value="ACT-like"/>
    <property type="match status" value="1"/>
</dbReference>
<dbReference type="PANTHER" id="PTHR21499:SF70">
    <property type="entry name" value="ASPARTOKINASE"/>
    <property type="match status" value="1"/>
</dbReference>
<dbReference type="GO" id="GO:0009088">
    <property type="term" value="P:threonine biosynthetic process"/>
    <property type="evidence" value="ECO:0007669"/>
    <property type="project" value="UniProtKB-UniPathway"/>
</dbReference>
<comment type="pathway">
    <text evidence="8">Amino-acid biosynthesis; L-lysine biosynthesis via DAP pathway; (S)-tetrahydrodipicolinate from L-aspartate: step 1/4.</text>
</comment>
<dbReference type="Pfam" id="PF00696">
    <property type="entry name" value="AA_kinase"/>
    <property type="match status" value="1"/>
</dbReference>
<dbReference type="UniPathway" id="UPA00034">
    <property type="reaction ID" value="UER00015"/>
</dbReference>
<evidence type="ECO:0000256" key="5">
    <source>
        <dbReference type="ARBA" id="ARBA00022840"/>
    </source>
</evidence>
<keyword evidence="3" id="KW-0547">Nucleotide-binding</keyword>
<dbReference type="GO" id="GO:0005524">
    <property type="term" value="F:ATP binding"/>
    <property type="evidence" value="ECO:0007669"/>
    <property type="project" value="UniProtKB-KW"/>
</dbReference>
<protein>
    <recommendedName>
        <fullName evidence="7">Aspartokinase</fullName>
        <ecNumber evidence="7">2.7.2.4</ecNumber>
    </recommendedName>
</protein>
<comment type="pathway">
    <text evidence="8">Amino-acid biosynthesis; L-threonine biosynthesis; L-threonine from L-aspartate: step 1/5.</text>
</comment>
<dbReference type="EC" id="2.7.2.4" evidence="7"/>
<dbReference type="GO" id="GO:0009090">
    <property type="term" value="P:homoserine biosynthetic process"/>
    <property type="evidence" value="ECO:0007669"/>
    <property type="project" value="TreeGrafter"/>
</dbReference>
<dbReference type="Gene3D" id="3.30.2130.10">
    <property type="entry name" value="VC0802-like"/>
    <property type="match status" value="1"/>
</dbReference>